<dbReference type="Gene3D" id="3.40.50.410">
    <property type="entry name" value="von Willebrand factor, type A domain"/>
    <property type="match status" value="1"/>
</dbReference>
<dbReference type="Pfam" id="PF00092">
    <property type="entry name" value="VWA"/>
    <property type="match status" value="1"/>
</dbReference>
<evidence type="ECO:0000313" key="4">
    <source>
        <dbReference type="Proteomes" id="UP000318825"/>
    </source>
</evidence>
<feature type="domain" description="VWFA" evidence="2">
    <location>
        <begin position="114"/>
        <end position="298"/>
    </location>
</feature>
<protein>
    <submittedName>
        <fullName evidence="3">Membrane protein</fullName>
    </submittedName>
</protein>
<dbReference type="InterPro" id="IPR002035">
    <property type="entry name" value="VWF_A"/>
</dbReference>
<organism evidence="3 4">
    <name type="scientific">Nitrobacter winogradskyi</name>
    <name type="common">Nitrobacter agilis</name>
    <dbReference type="NCBI Taxonomy" id="913"/>
    <lineage>
        <taxon>Bacteria</taxon>
        <taxon>Pseudomonadati</taxon>
        <taxon>Pseudomonadota</taxon>
        <taxon>Alphaproteobacteria</taxon>
        <taxon>Hyphomicrobiales</taxon>
        <taxon>Nitrobacteraceae</taxon>
        <taxon>Nitrobacter</taxon>
    </lineage>
</organism>
<dbReference type="InterPro" id="IPR036465">
    <property type="entry name" value="vWFA_dom_sf"/>
</dbReference>
<keyword evidence="1" id="KW-0812">Transmembrane</keyword>
<dbReference type="Proteomes" id="UP000318825">
    <property type="component" value="Unassembled WGS sequence"/>
</dbReference>
<gene>
    <name evidence="3" type="ORF">NWI01_33220</name>
</gene>
<sequence length="351" mass="38803">MKAPQLIFPISFAAGFTCIMFEFEWPWAFLLLPLPLLIWWLTPPFRIQQISVQVPFFESLAEATGQTPQHGAVVQKKHPLQILVAILIWILLMVSLARPLRVGDAIMHNISTRDLILAIDISGSMNEPDFRASDSTTMTRLDGAKKVIDGFISRRQGDRVALILFGSKAYIQVPFTQDLKVARLLLDQAAVGMAGQQTVIGDTIGLATKTFEASQAQQRLVILLTDGNDTASRVPPLHAADIAQQRSIVVYTIGVGDPKTTGEDRVDLGVLQQVADTTGGRFFRAEDGAQLETIYADIDRLAPVKLNSESWRPKIPLYQWPLGAAVLLGLGLWSMLFARSLRLSRRVVRHG</sequence>
<dbReference type="PANTHER" id="PTHR22550:SF18">
    <property type="entry name" value="VWFA DOMAIN-CONTAINING PROTEIN"/>
    <property type="match status" value="1"/>
</dbReference>
<dbReference type="CDD" id="cd01467">
    <property type="entry name" value="vWA_BatA_type"/>
    <property type="match status" value="1"/>
</dbReference>
<dbReference type="PANTHER" id="PTHR22550">
    <property type="entry name" value="SPORE GERMINATION PROTEIN"/>
    <property type="match status" value="1"/>
</dbReference>
<feature type="transmembrane region" description="Helical" evidence="1">
    <location>
        <begin position="317"/>
        <end position="338"/>
    </location>
</feature>
<dbReference type="InterPro" id="IPR050768">
    <property type="entry name" value="UPF0353/GerABKA_families"/>
</dbReference>
<dbReference type="PROSITE" id="PS50234">
    <property type="entry name" value="VWFA"/>
    <property type="match status" value="1"/>
</dbReference>
<dbReference type="InterPro" id="IPR033881">
    <property type="entry name" value="vWA_BatA_type"/>
</dbReference>
<dbReference type="SMART" id="SM00327">
    <property type="entry name" value="VWA"/>
    <property type="match status" value="1"/>
</dbReference>
<comment type="caution">
    <text evidence="3">The sequence shown here is derived from an EMBL/GenBank/DDBJ whole genome shotgun (WGS) entry which is preliminary data.</text>
</comment>
<evidence type="ECO:0000259" key="2">
    <source>
        <dbReference type="PROSITE" id="PS50234"/>
    </source>
</evidence>
<dbReference type="EMBL" id="BJNF01000109">
    <property type="protein sequence ID" value="GEC17430.1"/>
    <property type="molecule type" value="Genomic_DNA"/>
</dbReference>
<dbReference type="RefSeq" id="WP_253356558.1">
    <property type="nucleotide sequence ID" value="NZ_JALJZS010000005.1"/>
</dbReference>
<keyword evidence="1" id="KW-0472">Membrane</keyword>
<keyword evidence="1" id="KW-1133">Transmembrane helix</keyword>
<name>A0A4Y3WH41_NITWI</name>
<reference evidence="3 4" key="1">
    <citation type="submission" date="2019-06" db="EMBL/GenBank/DDBJ databases">
        <title>Whole genome shotgun sequence of Nitrobacter winogradskyi NBRC 14297.</title>
        <authorList>
            <person name="Hosoyama A."/>
            <person name="Uohara A."/>
            <person name="Ohji S."/>
            <person name="Ichikawa N."/>
        </authorList>
    </citation>
    <scope>NUCLEOTIDE SEQUENCE [LARGE SCALE GENOMIC DNA]</scope>
    <source>
        <strain evidence="3 4">NBRC 14297</strain>
    </source>
</reference>
<proteinExistence type="predicted"/>
<accession>A0A4Y3WH41</accession>
<evidence type="ECO:0000256" key="1">
    <source>
        <dbReference type="SAM" id="Phobius"/>
    </source>
</evidence>
<dbReference type="SUPFAM" id="SSF53300">
    <property type="entry name" value="vWA-like"/>
    <property type="match status" value="1"/>
</dbReference>
<feature type="transmembrane region" description="Helical" evidence="1">
    <location>
        <begin position="80"/>
        <end position="100"/>
    </location>
</feature>
<dbReference type="AlphaFoldDB" id="A0A4Y3WH41"/>
<evidence type="ECO:0000313" key="3">
    <source>
        <dbReference type="EMBL" id="GEC17430.1"/>
    </source>
</evidence>